<keyword evidence="2" id="KW-1003">Cell membrane</keyword>
<comment type="caution">
    <text evidence="8">The sequence shown here is derived from an EMBL/GenBank/DDBJ whole genome shotgun (WGS) entry which is preliminary data.</text>
</comment>
<keyword evidence="3 6" id="KW-0812">Transmembrane</keyword>
<comment type="similarity">
    <text evidence="6">Belongs to the drug/metabolite transporter (DMT) superfamily. Small multidrug resistance (SMR) (TC 2.A.7.1) family.</text>
</comment>
<evidence type="ECO:0000256" key="1">
    <source>
        <dbReference type="ARBA" id="ARBA00004651"/>
    </source>
</evidence>
<evidence type="ECO:0000256" key="4">
    <source>
        <dbReference type="ARBA" id="ARBA00022989"/>
    </source>
</evidence>
<dbReference type="RefSeq" id="WP_258784886.1">
    <property type="nucleotide sequence ID" value="NZ_JANUGQ010000001.1"/>
</dbReference>
<dbReference type="Gene3D" id="1.10.3730.20">
    <property type="match status" value="1"/>
</dbReference>
<dbReference type="Proteomes" id="UP001431313">
    <property type="component" value="Unassembled WGS sequence"/>
</dbReference>
<keyword evidence="4 7" id="KW-1133">Transmembrane helix</keyword>
<dbReference type="InterPro" id="IPR000390">
    <property type="entry name" value="Small_drug/metabolite_transptr"/>
</dbReference>
<reference evidence="8" key="1">
    <citation type="submission" date="2022-08" db="EMBL/GenBank/DDBJ databases">
        <authorList>
            <person name="Somphong A."/>
            <person name="Phongsopitanun W."/>
        </authorList>
    </citation>
    <scope>NUCLEOTIDE SEQUENCE</scope>
    <source>
        <strain evidence="8">LP05-1</strain>
    </source>
</reference>
<feature type="transmembrane region" description="Helical" evidence="7">
    <location>
        <begin position="28"/>
        <end position="47"/>
    </location>
</feature>
<organism evidence="8 9">
    <name type="scientific">Streptomyces pyxinae</name>
    <dbReference type="NCBI Taxonomy" id="2970734"/>
    <lineage>
        <taxon>Bacteria</taxon>
        <taxon>Bacillati</taxon>
        <taxon>Actinomycetota</taxon>
        <taxon>Actinomycetes</taxon>
        <taxon>Kitasatosporales</taxon>
        <taxon>Streptomycetaceae</taxon>
        <taxon>Streptomyces</taxon>
    </lineage>
</organism>
<dbReference type="PANTHER" id="PTHR30561:SF21">
    <property type="entry name" value="MOLECULAR CHAPERONE"/>
    <property type="match status" value="1"/>
</dbReference>
<keyword evidence="9" id="KW-1185">Reference proteome</keyword>
<name>A0ABT2CAJ2_9ACTN</name>
<feature type="transmembrane region" description="Helical" evidence="7">
    <location>
        <begin position="59"/>
        <end position="79"/>
    </location>
</feature>
<gene>
    <name evidence="8" type="ORF">NX801_01555</name>
</gene>
<dbReference type="PANTHER" id="PTHR30561">
    <property type="entry name" value="SMR FAMILY PROTON-DEPENDENT DRUG EFFLUX TRANSPORTER SUGE"/>
    <property type="match status" value="1"/>
</dbReference>
<protein>
    <submittedName>
        <fullName evidence="8">Multidrug efflux SMR transporter</fullName>
    </submittedName>
</protein>
<evidence type="ECO:0000256" key="3">
    <source>
        <dbReference type="ARBA" id="ARBA00022692"/>
    </source>
</evidence>
<accession>A0ABT2CAJ2</accession>
<evidence type="ECO:0000313" key="8">
    <source>
        <dbReference type="EMBL" id="MCS0634373.1"/>
    </source>
</evidence>
<proteinExistence type="inferred from homology"/>
<dbReference type="InterPro" id="IPR037185">
    <property type="entry name" value="EmrE-like"/>
</dbReference>
<dbReference type="Pfam" id="PF00893">
    <property type="entry name" value="Multi_Drug_Res"/>
    <property type="match status" value="1"/>
</dbReference>
<evidence type="ECO:0000256" key="6">
    <source>
        <dbReference type="RuleBase" id="RU003942"/>
    </source>
</evidence>
<keyword evidence="5 7" id="KW-0472">Membrane</keyword>
<feature type="transmembrane region" description="Helical" evidence="7">
    <location>
        <begin position="85"/>
        <end position="103"/>
    </location>
</feature>
<sequence>MAAWLLVMVAGLLETGFAVCLKLSHGFTRLWPTIAFAAFALGSFGLLTLSLRRLDIGPAYAVWTGIGAAGTATYGMVFLGDLVSPLKLVSITLVILGVIGLQLSGSAR</sequence>
<dbReference type="InterPro" id="IPR045324">
    <property type="entry name" value="Small_multidrug_res"/>
</dbReference>
<evidence type="ECO:0000256" key="7">
    <source>
        <dbReference type="SAM" id="Phobius"/>
    </source>
</evidence>
<comment type="subcellular location">
    <subcellularLocation>
        <location evidence="1 6">Cell membrane</location>
        <topology evidence="1 6">Multi-pass membrane protein</topology>
    </subcellularLocation>
</comment>
<dbReference type="SUPFAM" id="SSF103481">
    <property type="entry name" value="Multidrug resistance efflux transporter EmrE"/>
    <property type="match status" value="1"/>
</dbReference>
<evidence type="ECO:0000256" key="2">
    <source>
        <dbReference type="ARBA" id="ARBA00022475"/>
    </source>
</evidence>
<evidence type="ECO:0000256" key="5">
    <source>
        <dbReference type="ARBA" id="ARBA00023136"/>
    </source>
</evidence>
<dbReference type="EMBL" id="JANUGQ010000001">
    <property type="protein sequence ID" value="MCS0634373.1"/>
    <property type="molecule type" value="Genomic_DNA"/>
</dbReference>
<evidence type="ECO:0000313" key="9">
    <source>
        <dbReference type="Proteomes" id="UP001431313"/>
    </source>
</evidence>